<keyword evidence="4" id="KW-0788">Thiol protease</keyword>
<sequence length="113" mass="12119">MIQAQFDRLKNNKIISIEISGHAESGPYGQDIVCAAVSALSIGTINSIIELAGLSPSIVIDEEAGGYLSMKLPDSQSEDQANTAQILLESLLLSLKSVQEESPDYIKIKQINS</sequence>
<dbReference type="Pfam" id="PF04327">
    <property type="entry name" value="Peptidase_Prp"/>
    <property type="match status" value="1"/>
</dbReference>
<gene>
    <name evidence="7" type="ORF">FM115_00445</name>
</gene>
<dbReference type="Proteomes" id="UP000195611">
    <property type="component" value="Unassembled WGS sequence"/>
</dbReference>
<dbReference type="GO" id="GO:0008234">
    <property type="term" value="F:cysteine-type peptidase activity"/>
    <property type="evidence" value="ECO:0007669"/>
    <property type="project" value="UniProtKB-KW"/>
</dbReference>
<dbReference type="CDD" id="cd16332">
    <property type="entry name" value="Prp-like"/>
    <property type="match status" value="1"/>
</dbReference>
<accession>A0A1R4ICB7</accession>
<dbReference type="PANTHER" id="PTHR39178">
    <property type="entry name" value="HYPOTHETICAL RIBOSOME-ASSOCIATED PROTEIN"/>
    <property type="match status" value="1"/>
</dbReference>
<dbReference type="Gene3D" id="3.30.70.1490">
    <property type="entry name" value="Cysteine protease Prp"/>
    <property type="match status" value="1"/>
</dbReference>
<protein>
    <recommendedName>
        <fullName evidence="6">Ribosomal processing cysteine protease Prp</fullName>
    </recommendedName>
</protein>
<keyword evidence="1" id="KW-0690">Ribosome biogenesis</keyword>
<keyword evidence="7" id="KW-0689">Ribosomal protein</keyword>
<proteinExistence type="inferred from homology"/>
<organism evidence="7 8">
    <name type="scientific">Marinilactibacillus psychrotolerans 42ea</name>
    <dbReference type="NCBI Taxonomy" id="1255609"/>
    <lineage>
        <taxon>Bacteria</taxon>
        <taxon>Bacillati</taxon>
        <taxon>Bacillota</taxon>
        <taxon>Bacilli</taxon>
        <taxon>Lactobacillales</taxon>
        <taxon>Carnobacteriaceae</taxon>
        <taxon>Marinilactibacillus</taxon>
    </lineage>
</organism>
<name>A0A1R4ICB7_9LACT</name>
<dbReference type="InterPro" id="IPR036764">
    <property type="entry name" value="Peptidase_Prp_sf"/>
</dbReference>
<dbReference type="SUPFAM" id="SSF118010">
    <property type="entry name" value="TM1457-like"/>
    <property type="match status" value="1"/>
</dbReference>
<keyword evidence="7" id="KW-0687">Ribonucleoprotein</keyword>
<dbReference type="AlphaFoldDB" id="A0A1R4ICB7"/>
<keyword evidence="2" id="KW-0645">Protease</keyword>
<evidence type="ECO:0000313" key="7">
    <source>
        <dbReference type="EMBL" id="SJN17482.1"/>
    </source>
</evidence>
<dbReference type="PANTHER" id="PTHR39178:SF1">
    <property type="entry name" value="RIBOSOMAL-PROCESSING CYSTEINE PROTEASE PRP"/>
    <property type="match status" value="1"/>
</dbReference>
<keyword evidence="3" id="KW-0378">Hydrolase</keyword>
<reference evidence="7 8" key="1">
    <citation type="submission" date="2017-02" db="EMBL/GenBank/DDBJ databases">
        <authorList>
            <person name="Peterson S.W."/>
        </authorList>
    </citation>
    <scope>NUCLEOTIDE SEQUENCE [LARGE SCALE GENOMIC DNA]</scope>
    <source>
        <strain evidence="7 8">42ea</strain>
    </source>
</reference>
<dbReference type="GO" id="GO:0006508">
    <property type="term" value="P:proteolysis"/>
    <property type="evidence" value="ECO:0007669"/>
    <property type="project" value="UniProtKB-KW"/>
</dbReference>
<evidence type="ECO:0000313" key="8">
    <source>
        <dbReference type="Proteomes" id="UP000195611"/>
    </source>
</evidence>
<comment type="similarity">
    <text evidence="5">Belongs to the Prp family.</text>
</comment>
<dbReference type="GO" id="GO:0042254">
    <property type="term" value="P:ribosome biogenesis"/>
    <property type="evidence" value="ECO:0007669"/>
    <property type="project" value="UniProtKB-KW"/>
</dbReference>
<dbReference type="RefSeq" id="WP_087056910.1">
    <property type="nucleotide sequence ID" value="NZ_FUKW01000008.1"/>
</dbReference>
<evidence type="ECO:0000256" key="6">
    <source>
        <dbReference type="ARBA" id="ARBA00044538"/>
    </source>
</evidence>
<evidence type="ECO:0000256" key="2">
    <source>
        <dbReference type="ARBA" id="ARBA00022670"/>
    </source>
</evidence>
<evidence type="ECO:0000256" key="3">
    <source>
        <dbReference type="ARBA" id="ARBA00022801"/>
    </source>
</evidence>
<evidence type="ECO:0000256" key="1">
    <source>
        <dbReference type="ARBA" id="ARBA00022517"/>
    </source>
</evidence>
<evidence type="ECO:0000256" key="5">
    <source>
        <dbReference type="ARBA" id="ARBA00044503"/>
    </source>
</evidence>
<dbReference type="InterPro" id="IPR007422">
    <property type="entry name" value="Peptidase_Prp"/>
</dbReference>
<dbReference type="GO" id="GO:0005840">
    <property type="term" value="C:ribosome"/>
    <property type="evidence" value="ECO:0007669"/>
    <property type="project" value="UniProtKB-KW"/>
</dbReference>
<evidence type="ECO:0000256" key="4">
    <source>
        <dbReference type="ARBA" id="ARBA00022807"/>
    </source>
</evidence>
<dbReference type="EMBL" id="FUKW01000008">
    <property type="protein sequence ID" value="SJN17482.1"/>
    <property type="molecule type" value="Genomic_DNA"/>
</dbReference>